<dbReference type="PANTHER" id="PTHR23131">
    <property type="entry name" value="ENDORIBONUCLEASE LACTB2"/>
    <property type="match status" value="1"/>
</dbReference>
<dbReference type="EMBL" id="SKBQ01000065">
    <property type="protein sequence ID" value="TPX09579.1"/>
    <property type="molecule type" value="Genomic_DNA"/>
</dbReference>
<dbReference type="PANTHER" id="PTHR23131:SF0">
    <property type="entry name" value="ENDORIBONUCLEASE LACTB2"/>
    <property type="match status" value="1"/>
</dbReference>
<feature type="domain" description="Metallo-beta-lactamase" evidence="6">
    <location>
        <begin position="33"/>
        <end position="200"/>
    </location>
</feature>
<dbReference type="GO" id="GO:0044550">
    <property type="term" value="P:secondary metabolite biosynthetic process"/>
    <property type="evidence" value="ECO:0007669"/>
    <property type="project" value="UniProtKB-ARBA"/>
</dbReference>
<dbReference type="Proteomes" id="UP000319257">
    <property type="component" value="Unassembled WGS sequence"/>
</dbReference>
<evidence type="ECO:0000313" key="7">
    <source>
        <dbReference type="EMBL" id="TPX09579.1"/>
    </source>
</evidence>
<dbReference type="GO" id="GO:0046872">
    <property type="term" value="F:metal ion binding"/>
    <property type="evidence" value="ECO:0007669"/>
    <property type="project" value="UniProtKB-KW"/>
</dbReference>
<dbReference type="Gene3D" id="1.10.10.10">
    <property type="entry name" value="Winged helix-like DNA-binding domain superfamily/Winged helix DNA-binding domain"/>
    <property type="match status" value="1"/>
</dbReference>
<comment type="caution">
    <text evidence="7">The sequence shown here is derived from an EMBL/GenBank/DDBJ whole genome shotgun (WGS) entry which is preliminary data.</text>
</comment>
<dbReference type="InParanoid" id="A0A507AX66"/>
<keyword evidence="8" id="KW-1185">Reference proteome</keyword>
<dbReference type="InterPro" id="IPR041516">
    <property type="entry name" value="LACTB2_WH"/>
</dbReference>
<evidence type="ECO:0000256" key="2">
    <source>
        <dbReference type="ARBA" id="ARBA00006759"/>
    </source>
</evidence>
<dbReference type="InterPro" id="IPR001279">
    <property type="entry name" value="Metallo-B-lactamas"/>
</dbReference>
<proteinExistence type="inferred from homology"/>
<evidence type="ECO:0000256" key="5">
    <source>
        <dbReference type="ARBA" id="ARBA00022833"/>
    </source>
</evidence>
<accession>A0A507AX66</accession>
<dbReference type="OrthoDB" id="17458at2759"/>
<dbReference type="InterPro" id="IPR036388">
    <property type="entry name" value="WH-like_DNA-bd_sf"/>
</dbReference>
<dbReference type="SUPFAM" id="SSF56281">
    <property type="entry name" value="Metallo-hydrolase/oxidoreductase"/>
    <property type="match status" value="1"/>
</dbReference>
<evidence type="ECO:0000256" key="4">
    <source>
        <dbReference type="ARBA" id="ARBA00022801"/>
    </source>
</evidence>
<dbReference type="GeneID" id="41976627"/>
<protein>
    <recommendedName>
        <fullName evidence="6">Metallo-beta-lactamase domain-containing protein</fullName>
    </recommendedName>
</protein>
<keyword evidence="3" id="KW-0479">Metal-binding</keyword>
<evidence type="ECO:0000256" key="1">
    <source>
        <dbReference type="ARBA" id="ARBA00001947"/>
    </source>
</evidence>
<evidence type="ECO:0000313" key="8">
    <source>
        <dbReference type="Proteomes" id="UP000319257"/>
    </source>
</evidence>
<dbReference type="CDD" id="cd07722">
    <property type="entry name" value="LACTB2-like_MBL-fold"/>
    <property type="match status" value="1"/>
</dbReference>
<dbReference type="FunFam" id="3.60.15.10:FF:000041">
    <property type="entry name" value="Metallo-beta-lactamase domain protein"/>
    <property type="match status" value="1"/>
</dbReference>
<dbReference type="GO" id="GO:0016787">
    <property type="term" value="F:hydrolase activity"/>
    <property type="evidence" value="ECO:0007669"/>
    <property type="project" value="UniProtKB-KW"/>
</dbReference>
<dbReference type="Pfam" id="PF00753">
    <property type="entry name" value="Lactamase_B"/>
    <property type="match status" value="1"/>
</dbReference>
<dbReference type="InterPro" id="IPR050662">
    <property type="entry name" value="Sec-metab_biosynth-thioest"/>
</dbReference>
<organism evidence="7 8">
    <name type="scientific">Thyridium curvatum</name>
    <dbReference type="NCBI Taxonomy" id="1093900"/>
    <lineage>
        <taxon>Eukaryota</taxon>
        <taxon>Fungi</taxon>
        <taxon>Dikarya</taxon>
        <taxon>Ascomycota</taxon>
        <taxon>Pezizomycotina</taxon>
        <taxon>Sordariomycetes</taxon>
        <taxon>Sordariomycetidae</taxon>
        <taxon>Thyridiales</taxon>
        <taxon>Thyridiaceae</taxon>
        <taxon>Thyridium</taxon>
    </lineage>
</organism>
<dbReference type="STRING" id="1093900.A0A507AX66"/>
<dbReference type="InterPro" id="IPR047921">
    <property type="entry name" value="LACTB2-like_MBL-fold"/>
</dbReference>
<keyword evidence="5" id="KW-0862">Zinc</keyword>
<dbReference type="RefSeq" id="XP_030991290.1">
    <property type="nucleotide sequence ID" value="XM_031144117.1"/>
</dbReference>
<name>A0A507AX66_9PEZI</name>
<dbReference type="SMART" id="SM00849">
    <property type="entry name" value="Lactamase_B"/>
    <property type="match status" value="1"/>
</dbReference>
<dbReference type="InterPro" id="IPR036866">
    <property type="entry name" value="RibonucZ/Hydroxyglut_hydro"/>
</dbReference>
<dbReference type="AlphaFoldDB" id="A0A507AX66"/>
<dbReference type="Pfam" id="PF17778">
    <property type="entry name" value="WHD_BLACT"/>
    <property type="match status" value="1"/>
</dbReference>
<dbReference type="Gene3D" id="3.60.15.10">
    <property type="entry name" value="Ribonuclease Z/Hydroxyacylglutathione hydrolase-like"/>
    <property type="match status" value="1"/>
</dbReference>
<keyword evidence="4" id="KW-0378">Hydrolase</keyword>
<evidence type="ECO:0000256" key="3">
    <source>
        <dbReference type="ARBA" id="ARBA00022723"/>
    </source>
</evidence>
<comment type="cofactor">
    <cofactor evidence="1">
        <name>Zn(2+)</name>
        <dbReference type="ChEBI" id="CHEBI:29105"/>
    </cofactor>
</comment>
<comment type="similarity">
    <text evidence="2">Belongs to the metallo-beta-lactamase superfamily. Glyoxalase II family.</text>
</comment>
<evidence type="ECO:0000259" key="6">
    <source>
        <dbReference type="SMART" id="SM00849"/>
    </source>
</evidence>
<sequence length="301" mass="32380">MAAQLVPLPEVERLSPRCIRILGGNPGKFTLQGTNTYLVGTGRRRLLIDTAEGKPAWIDAVRRTLAEEGASVSAALITHWHPDHVGGIGDLLALSPDTKIYKCQADADADAGAVAGAGGSTMADIADGQVFEAEGASLTAVHTPGHTVDHMAFVLREEDAMFTGDNVLGQGTAVFEELAVYLRSLARMKPLFKGRAYPGHGPVLEDGPAKIAEYIHHRAQREEQVLATLQSQRDGEAGAEVANGGTWTAIELVRVIYRDVREDLHPAAERGLLQILDKLEKEGRVQRLDGGRWKLKSTSAL</sequence>
<gene>
    <name evidence="7" type="ORF">E0L32_009180</name>
</gene>
<reference evidence="7 8" key="1">
    <citation type="submission" date="2019-06" db="EMBL/GenBank/DDBJ databases">
        <title>Draft genome sequence of the filamentous fungus Phialemoniopsis curvata isolated from diesel fuel.</title>
        <authorList>
            <person name="Varaljay V.A."/>
            <person name="Lyon W.J."/>
            <person name="Crouch A.L."/>
            <person name="Drake C.E."/>
            <person name="Hollomon J.M."/>
            <person name="Nadeau L.J."/>
            <person name="Nunn H.S."/>
            <person name="Stevenson B.S."/>
            <person name="Bojanowski C.L."/>
            <person name="Crookes-Goodson W.J."/>
        </authorList>
    </citation>
    <scope>NUCLEOTIDE SEQUENCE [LARGE SCALE GENOMIC DNA]</scope>
    <source>
        <strain evidence="7 8">D216</strain>
    </source>
</reference>